<evidence type="ECO:0000256" key="3">
    <source>
        <dbReference type="ARBA" id="ARBA00004496"/>
    </source>
</evidence>
<dbReference type="GO" id="GO:0046872">
    <property type="term" value="F:metal ion binding"/>
    <property type="evidence" value="ECO:0007669"/>
    <property type="project" value="UniProtKB-KW"/>
</dbReference>
<dbReference type="NCBIfam" id="NF001490">
    <property type="entry name" value="PRK00346.1-4"/>
    <property type="match status" value="1"/>
</dbReference>
<evidence type="ECO:0000256" key="9">
    <source>
        <dbReference type="ARBA" id="ARBA00022801"/>
    </source>
</evidence>
<accession>A0A3B0ZHA7</accession>
<dbReference type="NCBIfam" id="NF001489">
    <property type="entry name" value="PRK00346.1-3"/>
    <property type="match status" value="1"/>
</dbReference>
<dbReference type="InterPro" id="IPR036523">
    <property type="entry name" value="SurE-like_sf"/>
</dbReference>
<evidence type="ECO:0000259" key="10">
    <source>
        <dbReference type="Pfam" id="PF01975"/>
    </source>
</evidence>
<dbReference type="PANTHER" id="PTHR30457:SF12">
    <property type="entry name" value="5'_3'-NUCLEOTIDASE SURE"/>
    <property type="match status" value="1"/>
</dbReference>
<comment type="cofactor">
    <cofactor evidence="2">
        <name>Mg(2+)</name>
        <dbReference type="ChEBI" id="CHEBI:18420"/>
    </cofactor>
</comment>
<sequence>MKILLSNDDGYLAPGIKALAQSLAEVGEVCVVAPDRDRSGASNSLTLDRPLRVTEVADNCFCVDGTPTDCVHLAVTGLLDYEPDIVLSGVNAGSNMGDDTLYSGTVAAAMEGRFLGLPAIAVSLVGKYPYQHFDTACQVVIKLLKQLELADLPANTILNINVPDVPMAELSGVKVTRLGQRHRAEPVVKSIDPRGRAIYWVGPAGPEQDAGPGTDFDALKNNYVSLTPLHVDLTQHGVLDELRLRVGSLVW</sequence>
<protein>
    <recommendedName>
        <fullName evidence="5">5'-nucleotidase</fullName>
        <ecNumber evidence="5">3.1.3.5</ecNumber>
    </recommendedName>
</protein>
<dbReference type="PANTHER" id="PTHR30457">
    <property type="entry name" value="5'-NUCLEOTIDASE SURE"/>
    <property type="match status" value="1"/>
</dbReference>
<dbReference type="AlphaFoldDB" id="A0A3B0ZHA7"/>
<organism evidence="11">
    <name type="scientific">hydrothermal vent metagenome</name>
    <dbReference type="NCBI Taxonomy" id="652676"/>
    <lineage>
        <taxon>unclassified sequences</taxon>
        <taxon>metagenomes</taxon>
        <taxon>ecological metagenomes</taxon>
    </lineage>
</organism>
<dbReference type="GO" id="GO:0008253">
    <property type="term" value="F:5'-nucleotidase activity"/>
    <property type="evidence" value="ECO:0007669"/>
    <property type="project" value="UniProtKB-EC"/>
</dbReference>
<dbReference type="FunFam" id="3.40.1210.10:FF:000001">
    <property type="entry name" value="5'/3'-nucleotidase SurE"/>
    <property type="match status" value="1"/>
</dbReference>
<dbReference type="NCBIfam" id="TIGR00087">
    <property type="entry name" value="surE"/>
    <property type="match status" value="1"/>
</dbReference>
<evidence type="ECO:0000256" key="2">
    <source>
        <dbReference type="ARBA" id="ARBA00001946"/>
    </source>
</evidence>
<keyword evidence="9 11" id="KW-0378">Hydrolase</keyword>
<dbReference type="HAMAP" id="MF_00060">
    <property type="entry name" value="SurE"/>
    <property type="match status" value="1"/>
</dbReference>
<feature type="domain" description="Survival protein SurE-like phosphatase/nucleotidase" evidence="10">
    <location>
        <begin position="3"/>
        <end position="184"/>
    </location>
</feature>
<evidence type="ECO:0000313" key="11">
    <source>
        <dbReference type="EMBL" id="VAW86812.1"/>
    </source>
</evidence>
<dbReference type="InterPro" id="IPR030048">
    <property type="entry name" value="SurE"/>
</dbReference>
<dbReference type="Pfam" id="PF01975">
    <property type="entry name" value="SurE"/>
    <property type="match status" value="1"/>
</dbReference>
<keyword evidence="7" id="KW-0479">Metal-binding</keyword>
<dbReference type="GO" id="GO:0004309">
    <property type="term" value="F:exopolyphosphatase activity"/>
    <property type="evidence" value="ECO:0007669"/>
    <property type="project" value="TreeGrafter"/>
</dbReference>
<dbReference type="EC" id="3.1.3.5" evidence="5"/>
<dbReference type="GO" id="GO:0005737">
    <property type="term" value="C:cytoplasm"/>
    <property type="evidence" value="ECO:0007669"/>
    <property type="project" value="UniProtKB-SubCell"/>
</dbReference>
<comment type="subcellular location">
    <subcellularLocation>
        <location evidence="3">Cytoplasm</location>
    </subcellularLocation>
</comment>
<keyword evidence="8" id="KW-0547">Nucleotide-binding</keyword>
<dbReference type="GO" id="GO:0008254">
    <property type="term" value="F:3'-nucleotidase activity"/>
    <property type="evidence" value="ECO:0007669"/>
    <property type="project" value="TreeGrafter"/>
</dbReference>
<evidence type="ECO:0000256" key="7">
    <source>
        <dbReference type="ARBA" id="ARBA00022723"/>
    </source>
</evidence>
<evidence type="ECO:0000256" key="4">
    <source>
        <dbReference type="ARBA" id="ARBA00011062"/>
    </source>
</evidence>
<dbReference type="InterPro" id="IPR002828">
    <property type="entry name" value="SurE-like_Pase/nucleotidase"/>
</dbReference>
<reference evidence="11" key="1">
    <citation type="submission" date="2018-06" db="EMBL/GenBank/DDBJ databases">
        <authorList>
            <person name="Zhirakovskaya E."/>
        </authorList>
    </citation>
    <scope>NUCLEOTIDE SEQUENCE</scope>
</reference>
<keyword evidence="6" id="KW-0963">Cytoplasm</keyword>
<evidence type="ECO:0000256" key="6">
    <source>
        <dbReference type="ARBA" id="ARBA00022490"/>
    </source>
</evidence>
<name>A0A3B0ZHA7_9ZZZZ</name>
<dbReference type="Gene3D" id="3.40.1210.10">
    <property type="entry name" value="Survival protein SurE-like phosphatase/nucleotidase"/>
    <property type="match status" value="1"/>
</dbReference>
<dbReference type="GO" id="GO:0000166">
    <property type="term" value="F:nucleotide binding"/>
    <property type="evidence" value="ECO:0007669"/>
    <property type="project" value="UniProtKB-KW"/>
</dbReference>
<comment type="similarity">
    <text evidence="4">Belongs to the SurE nucleotidase family.</text>
</comment>
<evidence type="ECO:0000256" key="1">
    <source>
        <dbReference type="ARBA" id="ARBA00000815"/>
    </source>
</evidence>
<evidence type="ECO:0000256" key="5">
    <source>
        <dbReference type="ARBA" id="ARBA00012643"/>
    </source>
</evidence>
<evidence type="ECO:0000256" key="8">
    <source>
        <dbReference type="ARBA" id="ARBA00022741"/>
    </source>
</evidence>
<dbReference type="SUPFAM" id="SSF64167">
    <property type="entry name" value="SurE-like"/>
    <property type="match status" value="1"/>
</dbReference>
<proteinExistence type="inferred from homology"/>
<dbReference type="EMBL" id="UOFP01000159">
    <property type="protein sequence ID" value="VAW86812.1"/>
    <property type="molecule type" value="Genomic_DNA"/>
</dbReference>
<gene>
    <name evidence="11" type="ORF">MNBD_GAMMA18-840</name>
</gene>
<comment type="catalytic activity">
    <reaction evidence="1">
        <text>a ribonucleoside 5'-phosphate + H2O = a ribonucleoside + phosphate</text>
        <dbReference type="Rhea" id="RHEA:12484"/>
        <dbReference type="ChEBI" id="CHEBI:15377"/>
        <dbReference type="ChEBI" id="CHEBI:18254"/>
        <dbReference type="ChEBI" id="CHEBI:43474"/>
        <dbReference type="ChEBI" id="CHEBI:58043"/>
        <dbReference type="EC" id="3.1.3.5"/>
    </reaction>
</comment>